<proteinExistence type="predicted"/>
<dbReference type="Proteomes" id="UP000001660">
    <property type="component" value="Chromosome"/>
</dbReference>
<protein>
    <submittedName>
        <fullName evidence="2">Ferrichrome iron receptor</fullName>
    </submittedName>
</protein>
<dbReference type="InterPro" id="IPR012910">
    <property type="entry name" value="Plug_dom"/>
</dbReference>
<name>D8PF82_9BACT</name>
<gene>
    <name evidence="2" type="ORF">NIDE2171</name>
</gene>
<evidence type="ECO:0000259" key="1">
    <source>
        <dbReference type="Pfam" id="PF07715"/>
    </source>
</evidence>
<sequence length="93" mass="9906">MTILLAAGLTSCASIQADREISASEPSAPRVCDQPARDRSYVAACVSTMSRESDTPIRDIPYSAQVITRPVIEDQKALTVGDALRNVSGVQGR</sequence>
<reference evidence="2 3" key="1">
    <citation type="journal article" date="2010" name="Proc. Natl. Acad. Sci. U.S.A.">
        <title>A Nitrospira metagenome illuminates the physiology and evolution of globally important nitrite-oxidizing bacteria.</title>
        <authorList>
            <person name="Lucker S."/>
            <person name="Wagner M."/>
            <person name="Maixner F."/>
            <person name="Pelletier E."/>
            <person name="Koch H."/>
            <person name="Vacherie B."/>
            <person name="Rattei T."/>
            <person name="Sinninghe Damste J."/>
            <person name="Spieck E."/>
            <person name="Le Paslier D."/>
            <person name="Daims H."/>
        </authorList>
    </citation>
    <scope>NUCLEOTIDE SEQUENCE [LARGE SCALE GENOMIC DNA]</scope>
</reference>
<accession>D8PF82</accession>
<dbReference type="eggNOG" id="COG1629">
    <property type="taxonomic scope" value="Bacteria"/>
</dbReference>
<dbReference type="AlphaFoldDB" id="D8PF82"/>
<dbReference type="OrthoDB" id="127311at2"/>
<dbReference type="SUPFAM" id="SSF56935">
    <property type="entry name" value="Porins"/>
    <property type="match status" value="1"/>
</dbReference>
<dbReference type="InterPro" id="IPR037066">
    <property type="entry name" value="Plug_dom_sf"/>
</dbReference>
<dbReference type="Gene3D" id="2.170.130.10">
    <property type="entry name" value="TonB-dependent receptor, plug domain"/>
    <property type="match status" value="1"/>
</dbReference>
<evidence type="ECO:0000313" key="3">
    <source>
        <dbReference type="Proteomes" id="UP000001660"/>
    </source>
</evidence>
<evidence type="ECO:0000313" key="2">
    <source>
        <dbReference type="EMBL" id="CBK41891.1"/>
    </source>
</evidence>
<dbReference type="Pfam" id="PF07715">
    <property type="entry name" value="Plug"/>
    <property type="match status" value="1"/>
</dbReference>
<dbReference type="KEGG" id="nde:NIDE2171"/>
<dbReference type="EMBL" id="FP929003">
    <property type="protein sequence ID" value="CBK41891.1"/>
    <property type="molecule type" value="Genomic_DNA"/>
</dbReference>
<keyword evidence="2" id="KW-0675">Receptor</keyword>
<organism evidence="2 3">
    <name type="scientific">Nitrospira defluvii</name>
    <dbReference type="NCBI Taxonomy" id="330214"/>
    <lineage>
        <taxon>Bacteria</taxon>
        <taxon>Pseudomonadati</taxon>
        <taxon>Nitrospirota</taxon>
        <taxon>Nitrospiria</taxon>
        <taxon>Nitrospirales</taxon>
        <taxon>Nitrospiraceae</taxon>
        <taxon>Nitrospira</taxon>
    </lineage>
</organism>
<feature type="domain" description="TonB-dependent receptor plug" evidence="1">
    <location>
        <begin position="57"/>
        <end position="91"/>
    </location>
</feature>
<dbReference type="STRING" id="330214.NIDE2171"/>
<keyword evidence="3" id="KW-1185">Reference proteome</keyword>
<dbReference type="HOGENOM" id="CLU_2394339_0_0_0"/>